<dbReference type="RefSeq" id="WP_006930767.1">
    <property type="nucleotide sequence ID" value="NZ_CM001402.1"/>
</dbReference>
<dbReference type="EMBL" id="CP018099">
    <property type="protein sequence ID" value="APF19317.1"/>
    <property type="molecule type" value="Genomic_DNA"/>
</dbReference>
<dbReference type="Gene3D" id="3.20.20.70">
    <property type="entry name" value="Aldolase class I"/>
    <property type="match status" value="1"/>
</dbReference>
<keyword evidence="5 6" id="KW-0119">Carbohydrate metabolism</keyword>
<dbReference type="KEGG" id="caby:Cabys_2568"/>
<comment type="similarity">
    <text evidence="6">Belongs to the NanE family.</text>
</comment>
<evidence type="ECO:0000256" key="3">
    <source>
        <dbReference type="ARBA" id="ARBA00005081"/>
    </source>
</evidence>
<dbReference type="AlphaFoldDB" id="H1XYF5"/>
<reference evidence="8 9" key="1">
    <citation type="submission" date="2011-09" db="EMBL/GenBank/DDBJ databases">
        <title>The permanent draft genome of Caldithrix abyssi DSM 13497.</title>
        <authorList>
            <consortium name="US DOE Joint Genome Institute (JGI-PGF)"/>
            <person name="Lucas S."/>
            <person name="Han J."/>
            <person name="Lapidus A."/>
            <person name="Bruce D."/>
            <person name="Goodwin L."/>
            <person name="Pitluck S."/>
            <person name="Peters L."/>
            <person name="Kyrpides N."/>
            <person name="Mavromatis K."/>
            <person name="Ivanova N."/>
            <person name="Mikhailova N."/>
            <person name="Chertkov O."/>
            <person name="Detter J.C."/>
            <person name="Tapia R."/>
            <person name="Han C."/>
            <person name="Land M."/>
            <person name="Hauser L."/>
            <person name="Markowitz V."/>
            <person name="Cheng J.-F."/>
            <person name="Hugenholtz P."/>
            <person name="Woyke T."/>
            <person name="Wu D."/>
            <person name="Spring S."/>
            <person name="Brambilla E."/>
            <person name="Klenk H.-P."/>
            <person name="Eisen J.A."/>
        </authorList>
    </citation>
    <scope>NUCLEOTIDE SEQUENCE [LARGE SCALE GENOMIC DNA]</scope>
    <source>
        <strain evidence="8 9">DSM 13497</strain>
    </source>
</reference>
<dbReference type="PaxDb" id="880073-Calab_3624"/>
<evidence type="ECO:0000256" key="4">
    <source>
        <dbReference type="ARBA" id="ARBA00023235"/>
    </source>
</evidence>
<dbReference type="Pfam" id="PF04131">
    <property type="entry name" value="NanE"/>
    <property type="match status" value="1"/>
</dbReference>
<comment type="pathway">
    <text evidence="3 6">Amino-sugar metabolism; N-acetylneuraminate degradation; D-fructose 6-phosphate from N-acetylneuraminate: step 3/5.</text>
</comment>
<name>H1XYF5_CALAY</name>
<dbReference type="InterPro" id="IPR013785">
    <property type="entry name" value="Aldolase_TIM"/>
</dbReference>
<sequence length="235" mass="25792">MEEKKTTVLNQLKGGLIVSCQSEPPEPFARPSLILAMARAALMGGAVGIRANLPRNVRHLVKKLDVPIIALYKKKHENSDVFITPTIRELKALIKSGAPVIALDATQRERPGGERLEDLIHFGRMHSNCLLMADVSTVHEGVEAARLGFDLIGTTLAGYTDYTAHRFDPQEPDFNLLKELVGEVGDQTPVIAEGRIWQPEQAKQCLDLGAFAVVVGTAITRPWVLTARFVQALRV</sequence>
<dbReference type="EMBL" id="CM001402">
    <property type="protein sequence ID" value="EHO43222.1"/>
    <property type="molecule type" value="Genomic_DNA"/>
</dbReference>
<dbReference type="UniPathway" id="UPA00629">
    <property type="reaction ID" value="UER00682"/>
</dbReference>
<proteinExistence type="inferred from homology"/>
<dbReference type="GO" id="GO:0005829">
    <property type="term" value="C:cytosol"/>
    <property type="evidence" value="ECO:0007669"/>
    <property type="project" value="TreeGrafter"/>
</dbReference>
<dbReference type="GO" id="GO:0006053">
    <property type="term" value="P:N-acetylmannosamine catabolic process"/>
    <property type="evidence" value="ECO:0007669"/>
    <property type="project" value="TreeGrafter"/>
</dbReference>
<evidence type="ECO:0000256" key="5">
    <source>
        <dbReference type="ARBA" id="ARBA00023277"/>
    </source>
</evidence>
<evidence type="ECO:0000313" key="9">
    <source>
        <dbReference type="Proteomes" id="UP000004671"/>
    </source>
</evidence>
<dbReference type="GO" id="GO:0019262">
    <property type="term" value="P:N-acetylneuraminate catabolic process"/>
    <property type="evidence" value="ECO:0007669"/>
    <property type="project" value="UniProtKB-UniRule"/>
</dbReference>
<dbReference type="PANTHER" id="PTHR36204">
    <property type="entry name" value="N-ACETYLMANNOSAMINE-6-PHOSPHATE 2-EPIMERASE-RELATED"/>
    <property type="match status" value="1"/>
</dbReference>
<dbReference type="NCBIfam" id="NF002231">
    <property type="entry name" value="PRK01130.1"/>
    <property type="match status" value="1"/>
</dbReference>
<dbReference type="FunCoup" id="H1XYF5">
    <property type="interactions" value="81"/>
</dbReference>
<gene>
    <name evidence="6 7" type="primary">nanE</name>
    <name evidence="7" type="ORF">Cabys_2568</name>
    <name evidence="8" type="ORF">Calab_3624</name>
</gene>
<keyword evidence="4 6" id="KW-0413">Isomerase</keyword>
<dbReference type="InterPro" id="IPR011060">
    <property type="entry name" value="RibuloseP-bd_barrel"/>
</dbReference>
<dbReference type="EC" id="5.1.3.9" evidence="6"/>
<dbReference type="OrthoDB" id="9781704at2"/>
<dbReference type="eggNOG" id="COG3010">
    <property type="taxonomic scope" value="Bacteria"/>
</dbReference>
<dbReference type="GO" id="GO:0047465">
    <property type="term" value="F:N-acylglucosamine-6-phosphate 2-epimerase activity"/>
    <property type="evidence" value="ECO:0007669"/>
    <property type="project" value="UniProtKB-EC"/>
</dbReference>
<dbReference type="STRING" id="880073.Cabys_2568"/>
<comment type="catalytic activity">
    <reaction evidence="1 6">
        <text>an N-acyl-D-glucosamine 6-phosphate = an N-acyl-D-mannosamine 6-phosphate</text>
        <dbReference type="Rhea" id="RHEA:23932"/>
        <dbReference type="ChEBI" id="CHEBI:57599"/>
        <dbReference type="ChEBI" id="CHEBI:57666"/>
        <dbReference type="EC" id="5.1.3.9"/>
    </reaction>
</comment>
<organism evidence="8 9">
    <name type="scientific">Caldithrix abyssi DSM 13497</name>
    <dbReference type="NCBI Taxonomy" id="880073"/>
    <lineage>
        <taxon>Bacteria</taxon>
        <taxon>Pseudomonadati</taxon>
        <taxon>Calditrichota</taxon>
        <taxon>Calditrichia</taxon>
        <taxon>Calditrichales</taxon>
        <taxon>Calditrichaceae</taxon>
        <taxon>Caldithrix</taxon>
    </lineage>
</organism>
<evidence type="ECO:0000256" key="6">
    <source>
        <dbReference type="HAMAP-Rule" id="MF_01235"/>
    </source>
</evidence>
<reference evidence="7 10" key="2">
    <citation type="submission" date="2016-11" db="EMBL/GenBank/DDBJ databases">
        <title>Genomic analysis of Caldithrix abyssi and proposal of a novel bacterial phylum Caldithrichaeota.</title>
        <authorList>
            <person name="Kublanov I."/>
            <person name="Sigalova O."/>
            <person name="Gavrilov S."/>
            <person name="Lebedinsky A."/>
            <person name="Ivanova N."/>
            <person name="Daum C."/>
            <person name="Reddy T."/>
            <person name="Klenk H.P."/>
            <person name="Goker M."/>
            <person name="Reva O."/>
            <person name="Miroshnichenko M."/>
            <person name="Kyprides N."/>
            <person name="Woyke T."/>
            <person name="Gelfand M."/>
        </authorList>
    </citation>
    <scope>NUCLEOTIDE SEQUENCE [LARGE SCALE GENOMIC DNA]</scope>
    <source>
        <strain evidence="7 10">LF13</strain>
    </source>
</reference>
<protein>
    <recommendedName>
        <fullName evidence="6">Putative N-acetylmannosamine-6-phosphate 2-epimerase</fullName>
        <ecNumber evidence="6">5.1.3.9</ecNumber>
    </recommendedName>
    <alternativeName>
        <fullName evidence="6">ManNAc-6-P epimerase</fullName>
    </alternativeName>
</protein>
<dbReference type="Proteomes" id="UP000004671">
    <property type="component" value="Chromosome"/>
</dbReference>
<dbReference type="PANTHER" id="PTHR36204:SF1">
    <property type="entry name" value="N-ACETYLMANNOSAMINE-6-PHOSPHATE 2-EPIMERASE-RELATED"/>
    <property type="match status" value="1"/>
</dbReference>
<dbReference type="SUPFAM" id="SSF51366">
    <property type="entry name" value="Ribulose-phoshate binding barrel"/>
    <property type="match status" value="1"/>
</dbReference>
<dbReference type="GO" id="GO:0005975">
    <property type="term" value="P:carbohydrate metabolic process"/>
    <property type="evidence" value="ECO:0007669"/>
    <property type="project" value="UniProtKB-UniRule"/>
</dbReference>
<evidence type="ECO:0000256" key="1">
    <source>
        <dbReference type="ARBA" id="ARBA00000056"/>
    </source>
</evidence>
<evidence type="ECO:0000313" key="7">
    <source>
        <dbReference type="EMBL" id="APF19317.1"/>
    </source>
</evidence>
<dbReference type="HOGENOM" id="CLU_086300_1_0_0"/>
<evidence type="ECO:0000313" key="10">
    <source>
        <dbReference type="Proteomes" id="UP000183868"/>
    </source>
</evidence>
<evidence type="ECO:0000313" key="8">
    <source>
        <dbReference type="EMBL" id="EHO43222.1"/>
    </source>
</evidence>
<dbReference type="CDD" id="cd04729">
    <property type="entry name" value="NanE"/>
    <property type="match status" value="1"/>
</dbReference>
<dbReference type="InterPro" id="IPR007260">
    <property type="entry name" value="NanE"/>
</dbReference>
<evidence type="ECO:0000256" key="2">
    <source>
        <dbReference type="ARBA" id="ARBA00002147"/>
    </source>
</evidence>
<dbReference type="InParanoid" id="H1XYF5"/>
<dbReference type="Proteomes" id="UP000183868">
    <property type="component" value="Chromosome"/>
</dbReference>
<accession>H1XYF5</accession>
<keyword evidence="9" id="KW-1185">Reference proteome</keyword>
<dbReference type="HAMAP" id="MF_01235">
    <property type="entry name" value="ManNAc6P_epimer"/>
    <property type="match status" value="1"/>
</dbReference>
<comment type="function">
    <text evidence="2 6">Converts N-acetylmannosamine-6-phosphate (ManNAc-6-P) to N-acetylglucosamine-6-phosphate (GlcNAc-6-P).</text>
</comment>